<dbReference type="Proteomes" id="UP000015530">
    <property type="component" value="Unassembled WGS sequence"/>
</dbReference>
<reference evidence="2" key="1">
    <citation type="journal article" date="2013" name="Mol. Plant Microbe Interact.">
        <title>Global aspects of pacC regulation of pathogenicity genes in Colletotrichum gloeosporioides as revealed by transcriptome analysis.</title>
        <authorList>
            <person name="Alkan N."/>
            <person name="Meng X."/>
            <person name="Friedlander G."/>
            <person name="Reuveni E."/>
            <person name="Sukno S."/>
            <person name="Sherman A."/>
            <person name="Thon M."/>
            <person name="Fluhr R."/>
            <person name="Prusky D."/>
        </authorList>
    </citation>
    <scope>NUCLEOTIDE SEQUENCE [LARGE SCALE GENOMIC DNA]</scope>
    <source>
        <strain evidence="2">Cg-14</strain>
    </source>
</reference>
<dbReference type="AlphaFoldDB" id="T0JYE8"/>
<evidence type="ECO:0000313" key="2">
    <source>
        <dbReference type="Proteomes" id="UP000015530"/>
    </source>
</evidence>
<comment type="caution">
    <text evidence="1">The sequence shown here is derived from an EMBL/GenBank/DDBJ whole genome shotgun (WGS) entry which is preliminary data.</text>
</comment>
<organism evidence="1 2">
    <name type="scientific">Colletotrichum gloeosporioides (strain Cg-14)</name>
    <name type="common">Anthracnose fungus</name>
    <name type="synonym">Glomerella cingulata</name>
    <dbReference type="NCBI Taxonomy" id="1237896"/>
    <lineage>
        <taxon>Eukaryota</taxon>
        <taxon>Fungi</taxon>
        <taxon>Dikarya</taxon>
        <taxon>Ascomycota</taxon>
        <taxon>Pezizomycotina</taxon>
        <taxon>Sordariomycetes</taxon>
        <taxon>Hypocreomycetidae</taxon>
        <taxon>Glomerellales</taxon>
        <taxon>Glomerellaceae</taxon>
        <taxon>Colletotrichum</taxon>
        <taxon>Colletotrichum gloeosporioides species complex</taxon>
    </lineage>
</organism>
<dbReference type="EMBL" id="AMYD01003979">
    <property type="protein sequence ID" value="EQB44509.1"/>
    <property type="molecule type" value="Genomic_DNA"/>
</dbReference>
<gene>
    <name evidence="1" type="ORF">CGLO_16741</name>
</gene>
<accession>T0JYE8</accession>
<name>T0JYE8_COLGC</name>
<sequence>MATVSLLCQVCAYRMLAHRSLRKTLPGSTDQVDLIIDTPDFWANFGCV</sequence>
<proteinExistence type="predicted"/>
<dbReference type="HOGENOM" id="CLU_3159944_0_0_1"/>
<evidence type="ECO:0000313" key="1">
    <source>
        <dbReference type="EMBL" id="EQB44509.1"/>
    </source>
</evidence>
<protein>
    <submittedName>
        <fullName evidence="1">Uncharacterized protein</fullName>
    </submittedName>
</protein>